<dbReference type="PANTHER" id="PTHR30009">
    <property type="entry name" value="CYTOCHROME C-TYPE SYNTHESIS PROTEIN AND PTS TRANSMEMBRANE COMPONENT"/>
    <property type="match status" value="1"/>
</dbReference>
<protein>
    <submittedName>
        <fullName evidence="8">PTS sugar transporter subunit IIB</fullName>
    </submittedName>
</protein>
<dbReference type="InterPro" id="IPR018113">
    <property type="entry name" value="PTrfase_EIIB_Cys"/>
</dbReference>
<dbReference type="OrthoDB" id="5689537at2"/>
<dbReference type="InterPro" id="IPR001996">
    <property type="entry name" value="PTS_IIB_1"/>
</dbReference>
<evidence type="ECO:0000313" key="9">
    <source>
        <dbReference type="Proteomes" id="UP000248689"/>
    </source>
</evidence>
<dbReference type="Gene3D" id="3.30.1360.60">
    <property type="entry name" value="Glucose permease domain IIB"/>
    <property type="match status" value="1"/>
</dbReference>
<evidence type="ECO:0000256" key="4">
    <source>
        <dbReference type="ARBA" id="ARBA00022683"/>
    </source>
</evidence>
<dbReference type="GO" id="GO:0090563">
    <property type="term" value="F:protein-phosphocysteine-sugar phosphotransferase activity"/>
    <property type="evidence" value="ECO:0007669"/>
    <property type="project" value="TreeGrafter"/>
</dbReference>
<evidence type="ECO:0000256" key="1">
    <source>
        <dbReference type="ARBA" id="ARBA00022448"/>
    </source>
</evidence>
<dbReference type="GO" id="GO:0009401">
    <property type="term" value="P:phosphoenolpyruvate-dependent sugar phosphotransferase system"/>
    <property type="evidence" value="ECO:0007669"/>
    <property type="project" value="UniProtKB-KW"/>
</dbReference>
<evidence type="ECO:0000313" key="8">
    <source>
        <dbReference type="EMBL" id="RAL17884.1"/>
    </source>
</evidence>
<dbReference type="GO" id="GO:0008982">
    <property type="term" value="F:protein-N(PI)-phosphohistidine-sugar phosphotransferase activity"/>
    <property type="evidence" value="ECO:0007669"/>
    <property type="project" value="InterPro"/>
</dbReference>
<dbReference type="AlphaFoldDB" id="A0A328C091"/>
<evidence type="ECO:0000259" key="7">
    <source>
        <dbReference type="PROSITE" id="PS51098"/>
    </source>
</evidence>
<dbReference type="Pfam" id="PF00367">
    <property type="entry name" value="PTS_EIIB"/>
    <property type="match status" value="1"/>
</dbReference>
<dbReference type="InterPro" id="IPR050429">
    <property type="entry name" value="PTS_Glucose_EIICBA"/>
</dbReference>
<keyword evidence="1" id="KW-0813">Transport</keyword>
<keyword evidence="9" id="KW-1185">Reference proteome</keyword>
<keyword evidence="2 8" id="KW-0762">Sugar transport</keyword>
<proteinExistence type="predicted"/>
<sequence length="79" mass="8783">MSEHINKIVNALGSIENIISAEACMTRLRVAVKDLNQINKSTLIELGALDVLEVNQNIHIILGTKASQYRDEINQILVK</sequence>
<dbReference type="Proteomes" id="UP000248689">
    <property type="component" value="Unassembled WGS sequence"/>
</dbReference>
<dbReference type="GO" id="GO:0005886">
    <property type="term" value="C:plasma membrane"/>
    <property type="evidence" value="ECO:0007669"/>
    <property type="project" value="TreeGrafter"/>
</dbReference>
<dbReference type="InterPro" id="IPR036878">
    <property type="entry name" value="Glu_permease_IIB"/>
</dbReference>
<dbReference type="PANTHER" id="PTHR30009:SF20">
    <property type="entry name" value="PTS SYSTEM GLUCOSE-SPECIFIC EIICB COMPONENT-RELATED"/>
    <property type="match status" value="1"/>
</dbReference>
<reference evidence="9" key="1">
    <citation type="submission" date="2018-02" db="EMBL/GenBank/DDBJ databases">
        <title>Glaesserella australis sp. nov., isolated from the lungs of pigs.</title>
        <authorList>
            <person name="Turni C."/>
            <person name="Christensen H."/>
        </authorList>
    </citation>
    <scope>NUCLEOTIDE SEQUENCE [LARGE SCALE GENOMIC DNA]</scope>
    <source>
        <strain evidence="9">HS4635</strain>
    </source>
</reference>
<dbReference type="EMBL" id="PTPX01000020">
    <property type="protein sequence ID" value="RAL17884.1"/>
    <property type="molecule type" value="Genomic_DNA"/>
</dbReference>
<dbReference type="RefSeq" id="WP_111750804.1">
    <property type="nucleotide sequence ID" value="NZ_PTPX01000020.1"/>
</dbReference>
<feature type="domain" description="PTS EIIB type-1" evidence="7">
    <location>
        <begin position="2"/>
        <end position="79"/>
    </location>
</feature>
<evidence type="ECO:0000256" key="2">
    <source>
        <dbReference type="ARBA" id="ARBA00022597"/>
    </source>
</evidence>
<keyword evidence="5" id="KW-0418">Kinase</keyword>
<dbReference type="PROSITE" id="PS01035">
    <property type="entry name" value="PTS_EIIB_TYPE_1_CYS"/>
    <property type="match status" value="1"/>
</dbReference>
<comment type="caution">
    <text evidence="8">The sequence shown here is derived from an EMBL/GenBank/DDBJ whole genome shotgun (WGS) entry which is preliminary data.</text>
</comment>
<dbReference type="GO" id="GO:0016301">
    <property type="term" value="F:kinase activity"/>
    <property type="evidence" value="ECO:0007669"/>
    <property type="project" value="UniProtKB-KW"/>
</dbReference>
<keyword evidence="3" id="KW-0808">Transferase</keyword>
<evidence type="ECO:0000256" key="3">
    <source>
        <dbReference type="ARBA" id="ARBA00022679"/>
    </source>
</evidence>
<organism evidence="8 9">
    <name type="scientific">Glaesserella australis</name>
    <dbReference type="NCBI Taxonomy" id="2094024"/>
    <lineage>
        <taxon>Bacteria</taxon>
        <taxon>Pseudomonadati</taxon>
        <taxon>Pseudomonadota</taxon>
        <taxon>Gammaproteobacteria</taxon>
        <taxon>Pasteurellales</taxon>
        <taxon>Pasteurellaceae</taxon>
        <taxon>Glaesserella</taxon>
    </lineage>
</organism>
<evidence type="ECO:0000256" key="5">
    <source>
        <dbReference type="ARBA" id="ARBA00022777"/>
    </source>
</evidence>
<gene>
    <name evidence="8" type="ORF">C5N92_10505</name>
</gene>
<dbReference type="PROSITE" id="PS51098">
    <property type="entry name" value="PTS_EIIB_TYPE_1"/>
    <property type="match status" value="1"/>
</dbReference>
<name>A0A328C091_9PAST</name>
<evidence type="ECO:0000256" key="6">
    <source>
        <dbReference type="PROSITE-ProRule" id="PRU00421"/>
    </source>
</evidence>
<keyword evidence="4" id="KW-0598">Phosphotransferase system</keyword>
<accession>A0A328C091</accession>
<feature type="active site" description="Phosphocysteine intermediate; for EIIB activity" evidence="6">
    <location>
        <position position="24"/>
    </location>
</feature>
<dbReference type="SUPFAM" id="SSF55604">
    <property type="entry name" value="Glucose permease domain IIB"/>
    <property type="match status" value="1"/>
</dbReference>